<sequence>MLEICLAAAIRHGNFPGTKIPYLWTIDLLLMLPWIADPRKRTTLVSIKPLESERYLRIDPLDRGAEKLEAERRFAADIHATYLIGDASLYPEKIFAQLESIVGCANLPAAHHLTRILKDFLDADGPEKAQQESLTETHARLRQDWNLPLHHATFLLDHMLWHQHIDCDLSRHLHRNRPPRPGGRRLRRGLRDMLGGGTP</sequence>
<evidence type="ECO:0000256" key="1">
    <source>
        <dbReference type="SAM" id="MobiDB-lite"/>
    </source>
</evidence>
<evidence type="ECO:0000313" key="3">
    <source>
        <dbReference type="Proteomes" id="UP001331561"/>
    </source>
</evidence>
<proteinExistence type="predicted"/>
<protein>
    <submittedName>
        <fullName evidence="2">Uncharacterized protein</fullName>
    </submittedName>
</protein>
<dbReference type="EMBL" id="JAYXHS010000003">
    <property type="protein sequence ID" value="MEC5387307.1"/>
    <property type="molecule type" value="Genomic_DNA"/>
</dbReference>
<dbReference type="Gene3D" id="3.40.1350.10">
    <property type="match status" value="1"/>
</dbReference>
<dbReference type="Proteomes" id="UP001331561">
    <property type="component" value="Unassembled WGS sequence"/>
</dbReference>
<comment type="caution">
    <text evidence="2">The sequence shown here is derived from an EMBL/GenBank/DDBJ whole genome shotgun (WGS) entry which is preliminary data.</text>
</comment>
<name>A0ABU6K725_9RHOO</name>
<gene>
    <name evidence="2" type="ORF">VVD49_16375</name>
</gene>
<dbReference type="InterPro" id="IPR011856">
    <property type="entry name" value="tRNA_endonuc-like_dom_sf"/>
</dbReference>
<dbReference type="RefSeq" id="WP_327600282.1">
    <property type="nucleotide sequence ID" value="NZ_JAYXHS010000003.1"/>
</dbReference>
<keyword evidence="3" id="KW-1185">Reference proteome</keyword>
<accession>A0ABU6K725</accession>
<feature type="region of interest" description="Disordered" evidence="1">
    <location>
        <begin position="173"/>
        <end position="199"/>
    </location>
</feature>
<evidence type="ECO:0000313" key="2">
    <source>
        <dbReference type="EMBL" id="MEC5387307.1"/>
    </source>
</evidence>
<organism evidence="2 3">
    <name type="scientific">Uliginosibacterium silvisoli</name>
    <dbReference type="NCBI Taxonomy" id="3114758"/>
    <lineage>
        <taxon>Bacteria</taxon>
        <taxon>Pseudomonadati</taxon>
        <taxon>Pseudomonadota</taxon>
        <taxon>Betaproteobacteria</taxon>
        <taxon>Rhodocyclales</taxon>
        <taxon>Zoogloeaceae</taxon>
        <taxon>Uliginosibacterium</taxon>
    </lineage>
</organism>
<feature type="compositionally biased region" description="Basic residues" evidence="1">
    <location>
        <begin position="173"/>
        <end position="188"/>
    </location>
</feature>
<reference evidence="2 3" key="1">
    <citation type="submission" date="2024-01" db="EMBL/GenBank/DDBJ databases">
        <title>Uliginosibacterium soil sp. nov.</title>
        <authorList>
            <person name="Lv Y."/>
        </authorList>
    </citation>
    <scope>NUCLEOTIDE SEQUENCE [LARGE SCALE GENOMIC DNA]</scope>
    <source>
        <strain evidence="2 3">H3</strain>
    </source>
</reference>